<evidence type="ECO:0000313" key="4">
    <source>
        <dbReference type="Proteomes" id="UP001149079"/>
    </source>
</evidence>
<dbReference type="Pfam" id="PF04818">
    <property type="entry name" value="CID"/>
    <property type="match status" value="1"/>
</dbReference>
<keyword evidence="4" id="KW-1185">Reference proteome</keyword>
<organism evidence="3 4">
    <name type="scientific">Penicillium bovifimosum</name>
    <dbReference type="NCBI Taxonomy" id="126998"/>
    <lineage>
        <taxon>Eukaryota</taxon>
        <taxon>Fungi</taxon>
        <taxon>Dikarya</taxon>
        <taxon>Ascomycota</taxon>
        <taxon>Pezizomycotina</taxon>
        <taxon>Eurotiomycetes</taxon>
        <taxon>Eurotiomycetidae</taxon>
        <taxon>Eurotiales</taxon>
        <taxon>Aspergillaceae</taxon>
        <taxon>Penicillium</taxon>
    </lineage>
</organism>
<comment type="caution">
    <text evidence="3">The sequence shown here is derived from an EMBL/GenBank/DDBJ whole genome shotgun (WGS) entry which is preliminary data.</text>
</comment>
<reference evidence="3" key="1">
    <citation type="submission" date="2022-11" db="EMBL/GenBank/DDBJ databases">
        <authorList>
            <person name="Petersen C."/>
        </authorList>
    </citation>
    <scope>NUCLEOTIDE SEQUENCE</scope>
    <source>
        <strain evidence="3">IBT 22155</strain>
    </source>
</reference>
<dbReference type="InterPro" id="IPR008942">
    <property type="entry name" value="ENTH_VHS"/>
</dbReference>
<feature type="compositionally biased region" description="Pro residues" evidence="1">
    <location>
        <begin position="386"/>
        <end position="408"/>
    </location>
</feature>
<feature type="compositionally biased region" description="Low complexity" evidence="1">
    <location>
        <begin position="319"/>
        <end position="331"/>
    </location>
</feature>
<feature type="domain" description="CID" evidence="2">
    <location>
        <begin position="25"/>
        <end position="182"/>
    </location>
</feature>
<feature type="region of interest" description="Disordered" evidence="1">
    <location>
        <begin position="313"/>
        <end position="513"/>
    </location>
</feature>
<accession>A0A9W9HIJ7</accession>
<dbReference type="EMBL" id="JAPQKL010000001">
    <property type="protein sequence ID" value="KAJ5146415.1"/>
    <property type="molecule type" value="Genomic_DNA"/>
</dbReference>
<feature type="compositionally biased region" description="Basic and acidic residues" evidence="1">
    <location>
        <begin position="198"/>
        <end position="208"/>
    </location>
</feature>
<dbReference type="GO" id="GO:0048471">
    <property type="term" value="C:perinuclear region of cytoplasm"/>
    <property type="evidence" value="ECO:0007669"/>
    <property type="project" value="TreeGrafter"/>
</dbReference>
<dbReference type="PANTHER" id="PTHR12323:SF0">
    <property type="entry name" value="CALCIUM HOMEOSTASIS ENDOPLASMIC RETICULUM PROTEIN"/>
    <property type="match status" value="1"/>
</dbReference>
<feature type="compositionally biased region" description="Polar residues" evidence="1">
    <location>
        <begin position="463"/>
        <end position="475"/>
    </location>
</feature>
<feature type="region of interest" description="Disordered" evidence="1">
    <location>
        <begin position="188"/>
        <end position="208"/>
    </location>
</feature>
<gene>
    <name evidence="3" type="ORF">N7515_000979</name>
</gene>
<dbReference type="AlphaFoldDB" id="A0A9W9HIJ7"/>
<dbReference type="Gene3D" id="1.25.40.90">
    <property type="match status" value="1"/>
</dbReference>
<feature type="compositionally biased region" description="Basic and acidic residues" evidence="1">
    <location>
        <begin position="359"/>
        <end position="377"/>
    </location>
</feature>
<feature type="compositionally biased region" description="Basic and acidic residues" evidence="1">
    <location>
        <begin position="337"/>
        <end position="346"/>
    </location>
</feature>
<dbReference type="Proteomes" id="UP001149079">
    <property type="component" value="Unassembled WGS sequence"/>
</dbReference>
<sequence length="513" mass="56709">MENHQLVVSKAAFAARLLRPDPTTVPRDEISAFHTSLERVLSHCSPTNVQICKAWLLRFVVLSSSRVGGLATYLEALAGSGSSQPTGSGVSLKRRKLHILYLLSDILHHCKYHLDTTAAFSTVTGSLQPHIVNLVGHAAAYDRQKNPRLHRRLDTLLDVWSEHKYFHPDLVGKLREVVINSATIGFTPSTNDTTDAEDPTKKSGKEESWIMPAIHGDPSTPWYDLPAGCWLPHIIPHNPIPIRPADIKPVRVQPGPASPRLIHAVKESIEYANRLYDSENPLDDATEDLDALGQVVNGERYYGWSVEFCEKMKKDPDDSSTGSRSRSGSPYPKRRRYSDSSIDRSESQSPPRCRPNQPEIHRHHDSHARAPHSENPYRQEPSTSHFPPPHDPSHHPPAPANSFPPPHNPNAQYSRSQMPPHAGYAQQPVGNYGSWPAPQHMSTMPFPNPGPGYSPSAFPPQYQHPSSMPFPTTQGQGQGHAMPPGQYHFPPPYYGGQQGQPGGPWGPPPGGRG</sequence>
<proteinExistence type="predicted"/>
<dbReference type="PANTHER" id="PTHR12323">
    <property type="entry name" value="SR-RELATED CTD ASSOCIATED FACTOR 6"/>
    <property type="match status" value="1"/>
</dbReference>
<protein>
    <submittedName>
        <fullName evidence="3">RNA polymerase II large subunit CTD</fullName>
    </submittedName>
</protein>
<dbReference type="InterPro" id="IPR006569">
    <property type="entry name" value="CID_dom"/>
</dbReference>
<dbReference type="RefSeq" id="XP_056526889.1">
    <property type="nucleotide sequence ID" value="XM_056661723.1"/>
</dbReference>
<evidence type="ECO:0000313" key="3">
    <source>
        <dbReference type="EMBL" id="KAJ5146415.1"/>
    </source>
</evidence>
<dbReference type="PROSITE" id="PS51391">
    <property type="entry name" value="CID"/>
    <property type="match status" value="1"/>
</dbReference>
<feature type="compositionally biased region" description="Pro residues" evidence="1">
    <location>
        <begin position="504"/>
        <end position="513"/>
    </location>
</feature>
<dbReference type="OrthoDB" id="21470at2759"/>
<name>A0A9W9HIJ7_9EURO</name>
<dbReference type="GO" id="GO:0006874">
    <property type="term" value="P:intracellular calcium ion homeostasis"/>
    <property type="evidence" value="ECO:0007669"/>
    <property type="project" value="TreeGrafter"/>
</dbReference>
<dbReference type="GeneID" id="81400893"/>
<reference evidence="3" key="2">
    <citation type="journal article" date="2023" name="IMA Fungus">
        <title>Comparative genomic study of the Penicillium genus elucidates a diverse pangenome and 15 lateral gene transfer events.</title>
        <authorList>
            <person name="Petersen C."/>
            <person name="Sorensen T."/>
            <person name="Nielsen M.R."/>
            <person name="Sondergaard T.E."/>
            <person name="Sorensen J.L."/>
            <person name="Fitzpatrick D.A."/>
            <person name="Frisvad J.C."/>
            <person name="Nielsen K.L."/>
        </authorList>
    </citation>
    <scope>NUCLEOTIDE SEQUENCE</scope>
    <source>
        <strain evidence="3">IBT 22155</strain>
    </source>
</reference>
<evidence type="ECO:0000256" key="1">
    <source>
        <dbReference type="SAM" id="MobiDB-lite"/>
    </source>
</evidence>
<evidence type="ECO:0000259" key="2">
    <source>
        <dbReference type="PROSITE" id="PS51391"/>
    </source>
</evidence>